<keyword evidence="2" id="KW-0805">Transcription regulation</keyword>
<evidence type="ECO:0000256" key="4">
    <source>
        <dbReference type="ARBA" id="ARBA00023163"/>
    </source>
</evidence>
<gene>
    <name evidence="6" type="ORF">H8S23_09045</name>
</gene>
<protein>
    <submittedName>
        <fullName evidence="6">LysR family transcriptional regulator</fullName>
    </submittedName>
</protein>
<sequence length="298" mass="31863">MDLKQLGYFIAIVEEGSISAAAKQLHISQPPLSAQLRRLEEELGVPLIERGPRRVTPTEAGRALYRQAKRLLLLADAARDEVTQLAGGVRGTLRLGVISSCGPTLFTPAFEAFCGRYPELRFEMREGNTYELLELLRTGAIEVAVLRTPFPAEGLDCRAVAPEPLAAVARPGLFAGLGPDPLSPRQLAGLPLAYYRRFEALLEGVFRRGEAPLRARCVVDDARTALAWAQAGLAVALVPRSAVALCPSALEVRGIAAPELVTSVTVATRRTAPLSAGAKAFIELFPAHGAPAEGRGEK</sequence>
<evidence type="ECO:0000256" key="3">
    <source>
        <dbReference type="ARBA" id="ARBA00023125"/>
    </source>
</evidence>
<evidence type="ECO:0000313" key="6">
    <source>
        <dbReference type="EMBL" id="MBC5581651.1"/>
    </source>
</evidence>
<organism evidence="6 7">
    <name type="scientific">Anaerofilum hominis</name>
    <dbReference type="NCBI Taxonomy" id="2763016"/>
    <lineage>
        <taxon>Bacteria</taxon>
        <taxon>Bacillati</taxon>
        <taxon>Bacillota</taxon>
        <taxon>Clostridia</taxon>
        <taxon>Eubacteriales</taxon>
        <taxon>Oscillospiraceae</taxon>
        <taxon>Anaerofilum</taxon>
    </lineage>
</organism>
<dbReference type="Pfam" id="PF03466">
    <property type="entry name" value="LysR_substrate"/>
    <property type="match status" value="1"/>
</dbReference>
<evidence type="ECO:0000313" key="7">
    <source>
        <dbReference type="Proteomes" id="UP000659630"/>
    </source>
</evidence>
<dbReference type="Gene3D" id="1.10.10.10">
    <property type="entry name" value="Winged helix-like DNA-binding domain superfamily/Winged helix DNA-binding domain"/>
    <property type="match status" value="1"/>
</dbReference>
<feature type="domain" description="HTH lysR-type" evidence="5">
    <location>
        <begin position="1"/>
        <end position="58"/>
    </location>
</feature>
<dbReference type="InterPro" id="IPR005119">
    <property type="entry name" value="LysR_subst-bd"/>
</dbReference>
<dbReference type="EMBL" id="JACONZ010000003">
    <property type="protein sequence ID" value="MBC5581651.1"/>
    <property type="molecule type" value="Genomic_DNA"/>
</dbReference>
<comment type="caution">
    <text evidence="6">The sequence shown here is derived from an EMBL/GenBank/DDBJ whole genome shotgun (WGS) entry which is preliminary data.</text>
</comment>
<dbReference type="SUPFAM" id="SSF53850">
    <property type="entry name" value="Periplasmic binding protein-like II"/>
    <property type="match status" value="1"/>
</dbReference>
<accession>A0A923IA55</accession>
<dbReference type="Proteomes" id="UP000659630">
    <property type="component" value="Unassembled WGS sequence"/>
</dbReference>
<dbReference type="InterPro" id="IPR050950">
    <property type="entry name" value="HTH-type_LysR_regulators"/>
</dbReference>
<dbReference type="Gene3D" id="3.40.190.290">
    <property type="match status" value="1"/>
</dbReference>
<evidence type="ECO:0000259" key="5">
    <source>
        <dbReference type="PROSITE" id="PS50931"/>
    </source>
</evidence>
<dbReference type="InterPro" id="IPR036390">
    <property type="entry name" value="WH_DNA-bd_sf"/>
</dbReference>
<name>A0A923IA55_9FIRM</name>
<reference evidence="6" key="1">
    <citation type="submission" date="2020-08" db="EMBL/GenBank/DDBJ databases">
        <title>Genome public.</title>
        <authorList>
            <person name="Liu C."/>
            <person name="Sun Q."/>
        </authorList>
    </citation>
    <scope>NUCLEOTIDE SEQUENCE</scope>
    <source>
        <strain evidence="6">BX8</strain>
    </source>
</reference>
<dbReference type="GO" id="GO:0003700">
    <property type="term" value="F:DNA-binding transcription factor activity"/>
    <property type="evidence" value="ECO:0007669"/>
    <property type="project" value="InterPro"/>
</dbReference>
<dbReference type="PANTHER" id="PTHR30419">
    <property type="entry name" value="HTH-TYPE TRANSCRIPTIONAL REGULATOR YBHD"/>
    <property type="match status" value="1"/>
</dbReference>
<dbReference type="FunFam" id="1.10.10.10:FF:000001">
    <property type="entry name" value="LysR family transcriptional regulator"/>
    <property type="match status" value="1"/>
</dbReference>
<dbReference type="PRINTS" id="PR00039">
    <property type="entry name" value="HTHLYSR"/>
</dbReference>
<dbReference type="InterPro" id="IPR000847">
    <property type="entry name" value="LysR_HTH_N"/>
</dbReference>
<dbReference type="Pfam" id="PF00126">
    <property type="entry name" value="HTH_1"/>
    <property type="match status" value="1"/>
</dbReference>
<keyword evidence="7" id="KW-1185">Reference proteome</keyword>
<dbReference type="InterPro" id="IPR036388">
    <property type="entry name" value="WH-like_DNA-bd_sf"/>
</dbReference>
<dbReference type="RefSeq" id="WP_186888021.1">
    <property type="nucleotide sequence ID" value="NZ_JACONZ010000003.1"/>
</dbReference>
<dbReference type="AlphaFoldDB" id="A0A923IA55"/>
<dbReference type="GO" id="GO:0005829">
    <property type="term" value="C:cytosol"/>
    <property type="evidence" value="ECO:0007669"/>
    <property type="project" value="TreeGrafter"/>
</dbReference>
<evidence type="ECO:0000256" key="2">
    <source>
        <dbReference type="ARBA" id="ARBA00023015"/>
    </source>
</evidence>
<proteinExistence type="inferred from homology"/>
<dbReference type="GO" id="GO:0003677">
    <property type="term" value="F:DNA binding"/>
    <property type="evidence" value="ECO:0007669"/>
    <property type="project" value="UniProtKB-KW"/>
</dbReference>
<dbReference type="SUPFAM" id="SSF46785">
    <property type="entry name" value="Winged helix' DNA-binding domain"/>
    <property type="match status" value="1"/>
</dbReference>
<dbReference type="PROSITE" id="PS50931">
    <property type="entry name" value="HTH_LYSR"/>
    <property type="match status" value="1"/>
</dbReference>
<keyword evidence="4" id="KW-0804">Transcription</keyword>
<dbReference type="CDD" id="cd05466">
    <property type="entry name" value="PBP2_LTTR_substrate"/>
    <property type="match status" value="1"/>
</dbReference>
<keyword evidence="3" id="KW-0238">DNA-binding</keyword>
<comment type="similarity">
    <text evidence="1">Belongs to the LysR transcriptional regulatory family.</text>
</comment>
<evidence type="ECO:0000256" key="1">
    <source>
        <dbReference type="ARBA" id="ARBA00009437"/>
    </source>
</evidence>